<protein>
    <recommendedName>
        <fullName evidence="7">Protein arginine methyltransferase NDUFAF7</fullName>
        <ecNumber evidence="7">2.1.1.320</ecNumber>
    </recommendedName>
</protein>
<dbReference type="GO" id="GO:0005739">
    <property type="term" value="C:mitochondrion"/>
    <property type="evidence" value="ECO:0007669"/>
    <property type="project" value="UniProtKB-SubCell"/>
</dbReference>
<dbReference type="InterPro" id="IPR038375">
    <property type="entry name" value="NDUFAF7_sf"/>
</dbReference>
<comment type="similarity">
    <text evidence="2 7">Belongs to the NDUFAF7 family.</text>
</comment>
<dbReference type="EC" id="2.1.1.320" evidence="7"/>
<dbReference type="OrthoDB" id="5595109at2759"/>
<dbReference type="GO" id="GO:0032259">
    <property type="term" value="P:methylation"/>
    <property type="evidence" value="ECO:0007669"/>
    <property type="project" value="UniProtKB-KW"/>
</dbReference>
<evidence type="ECO:0000313" key="9">
    <source>
        <dbReference type="EMBL" id="CCX09688.1"/>
    </source>
</evidence>
<dbReference type="InterPro" id="IPR029063">
    <property type="entry name" value="SAM-dependent_MTases_sf"/>
</dbReference>
<evidence type="ECO:0000256" key="5">
    <source>
        <dbReference type="ARBA" id="ARBA00023128"/>
    </source>
</evidence>
<evidence type="ECO:0000256" key="4">
    <source>
        <dbReference type="ARBA" id="ARBA00022679"/>
    </source>
</evidence>
<feature type="region of interest" description="Disordered" evidence="8">
    <location>
        <begin position="51"/>
        <end position="92"/>
    </location>
</feature>
<dbReference type="OMA" id="YYHPQRN"/>
<dbReference type="GO" id="GO:0035243">
    <property type="term" value="F:protein-arginine omega-N symmetric methyltransferase activity"/>
    <property type="evidence" value="ECO:0007669"/>
    <property type="project" value="UniProtKB-EC"/>
</dbReference>
<evidence type="ECO:0000256" key="7">
    <source>
        <dbReference type="RuleBase" id="RU364114"/>
    </source>
</evidence>
<comment type="function">
    <text evidence="7">Arginine methyltransferase involved in the assembly or stability of mitochondrial NADH:ubiquinone oxidoreductase complex (complex I).</text>
</comment>
<evidence type="ECO:0000256" key="8">
    <source>
        <dbReference type="SAM" id="MobiDB-lite"/>
    </source>
</evidence>
<dbReference type="EMBL" id="HF935487">
    <property type="protein sequence ID" value="CCX09688.1"/>
    <property type="molecule type" value="Genomic_DNA"/>
</dbReference>
<comment type="catalytic activity">
    <reaction evidence="6 7">
        <text>L-arginyl-[protein] + 2 S-adenosyl-L-methionine = N(omega),N(omega)'-dimethyl-L-arginyl-[protein] + 2 S-adenosyl-L-homocysteine + 2 H(+)</text>
        <dbReference type="Rhea" id="RHEA:48108"/>
        <dbReference type="Rhea" id="RHEA-COMP:10532"/>
        <dbReference type="Rhea" id="RHEA-COMP:11992"/>
        <dbReference type="ChEBI" id="CHEBI:15378"/>
        <dbReference type="ChEBI" id="CHEBI:29965"/>
        <dbReference type="ChEBI" id="CHEBI:57856"/>
        <dbReference type="ChEBI" id="CHEBI:59789"/>
        <dbReference type="ChEBI" id="CHEBI:88221"/>
        <dbReference type="EC" id="2.1.1.320"/>
    </reaction>
</comment>
<dbReference type="AlphaFoldDB" id="U4L8L5"/>
<sequence length="496" mass="54619">MSYRCARGIKLRIPSEPTAMFRLPIRCLGRQTPRIVPRVIQRLPVWRFNSTTASSTPSAQQSTQQQPAQQPAQKAESTPPSEEPKPKPQRTYSTPLAKFLTEAIKTTGPIPLAQFMRQCLTSDIGYYTSESDPFGRKGDFITSPEISQLFGEMLGIWIVSEWMAQGRKDKIQLIELGPGRGTLMDDVLRTLSQFRPLASAITSVHLVEASETLRVTQAQLLCNSTTFTENADGSLSCISKYNGIPITWHPLLSKVPKCSSPFFLAHEFFDALPIHAFEATKNGWRELLVSPDDSATAENNKPEFILSRADKSTPHSMMLPELSERYKRLSKVEGSIIEISPESLTITEEIAKRIGGPKAGGALFVDYGPLDTIPINSLRGIRHHEMVSPFANAGEVDVSADVDFFALAERALDASEGVEVHGPVEQGAFLLTMGMRERMEQLARGVEEEKKKEMETGVQRLTERGGGAMGKVYKVLSIVPERGGQRPVGFGGGLMG</sequence>
<dbReference type="Gene3D" id="3.40.50.12710">
    <property type="match status" value="1"/>
</dbReference>
<dbReference type="STRING" id="1076935.U4L8L5"/>
<dbReference type="GO" id="GO:0032981">
    <property type="term" value="P:mitochondrial respiratory chain complex I assembly"/>
    <property type="evidence" value="ECO:0007669"/>
    <property type="project" value="TreeGrafter"/>
</dbReference>
<dbReference type="Proteomes" id="UP000018144">
    <property type="component" value="Unassembled WGS sequence"/>
</dbReference>
<dbReference type="SUPFAM" id="SSF53335">
    <property type="entry name" value="S-adenosyl-L-methionine-dependent methyltransferases"/>
    <property type="match status" value="1"/>
</dbReference>
<accession>U4L8L5</accession>
<dbReference type="PANTHER" id="PTHR12049:SF7">
    <property type="entry name" value="PROTEIN ARGININE METHYLTRANSFERASE NDUFAF7, MITOCHONDRIAL"/>
    <property type="match status" value="1"/>
</dbReference>
<evidence type="ECO:0000313" key="10">
    <source>
        <dbReference type="Proteomes" id="UP000018144"/>
    </source>
</evidence>
<dbReference type="eggNOG" id="KOG2901">
    <property type="taxonomic scope" value="Eukaryota"/>
</dbReference>
<keyword evidence="10" id="KW-1185">Reference proteome</keyword>
<keyword evidence="4 7" id="KW-0808">Transferase</keyword>
<comment type="subcellular location">
    <subcellularLocation>
        <location evidence="1 7">Mitochondrion</location>
    </subcellularLocation>
</comment>
<proteinExistence type="inferred from homology"/>
<dbReference type="PANTHER" id="PTHR12049">
    <property type="entry name" value="PROTEIN ARGININE METHYLTRANSFERASE NDUFAF7, MITOCHONDRIAL"/>
    <property type="match status" value="1"/>
</dbReference>
<keyword evidence="3 7" id="KW-0489">Methyltransferase</keyword>
<dbReference type="InterPro" id="IPR003788">
    <property type="entry name" value="NDUFAF7"/>
</dbReference>
<evidence type="ECO:0000256" key="3">
    <source>
        <dbReference type="ARBA" id="ARBA00022603"/>
    </source>
</evidence>
<evidence type="ECO:0000256" key="6">
    <source>
        <dbReference type="ARBA" id="ARBA00048612"/>
    </source>
</evidence>
<feature type="compositionally biased region" description="Low complexity" evidence="8">
    <location>
        <begin position="51"/>
        <end position="80"/>
    </location>
</feature>
<keyword evidence="5 7" id="KW-0496">Mitochondrion</keyword>
<reference evidence="9 10" key="1">
    <citation type="journal article" date="2013" name="PLoS Genet.">
        <title>The genome and development-dependent transcriptomes of Pyronema confluens: a window into fungal evolution.</title>
        <authorList>
            <person name="Traeger S."/>
            <person name="Altegoer F."/>
            <person name="Freitag M."/>
            <person name="Gabaldon T."/>
            <person name="Kempken F."/>
            <person name="Kumar A."/>
            <person name="Marcet-Houben M."/>
            <person name="Poggeler S."/>
            <person name="Stajich J.E."/>
            <person name="Nowrousian M."/>
        </authorList>
    </citation>
    <scope>NUCLEOTIDE SEQUENCE [LARGE SCALE GENOMIC DNA]</scope>
    <source>
        <strain evidence="10">CBS 100304</strain>
        <tissue evidence="9">Vegetative mycelium</tissue>
    </source>
</reference>
<evidence type="ECO:0000256" key="1">
    <source>
        <dbReference type="ARBA" id="ARBA00004173"/>
    </source>
</evidence>
<name>U4L8L5_PYROM</name>
<organism evidence="9 10">
    <name type="scientific">Pyronema omphalodes (strain CBS 100304)</name>
    <name type="common">Pyronema confluens</name>
    <dbReference type="NCBI Taxonomy" id="1076935"/>
    <lineage>
        <taxon>Eukaryota</taxon>
        <taxon>Fungi</taxon>
        <taxon>Dikarya</taxon>
        <taxon>Ascomycota</taxon>
        <taxon>Pezizomycotina</taxon>
        <taxon>Pezizomycetes</taxon>
        <taxon>Pezizales</taxon>
        <taxon>Pyronemataceae</taxon>
        <taxon>Pyronema</taxon>
    </lineage>
</organism>
<gene>
    <name evidence="9" type="ORF">PCON_09281</name>
</gene>
<evidence type="ECO:0000256" key="2">
    <source>
        <dbReference type="ARBA" id="ARBA00005891"/>
    </source>
</evidence>
<dbReference type="Pfam" id="PF02636">
    <property type="entry name" value="Methyltransf_28"/>
    <property type="match status" value="1"/>
</dbReference>